<dbReference type="PANTHER" id="PTHR11739">
    <property type="entry name" value="CITRATE SYNTHASE"/>
    <property type="match status" value="1"/>
</dbReference>
<dbReference type="NCBIfam" id="TIGR01800">
    <property type="entry name" value="cit_synth_II"/>
    <property type="match status" value="1"/>
</dbReference>
<comment type="similarity">
    <text evidence="2 6">Belongs to the citrate synthase family.</text>
</comment>
<evidence type="ECO:0000313" key="7">
    <source>
        <dbReference type="EMBL" id="MEK8089831.1"/>
    </source>
</evidence>
<dbReference type="Pfam" id="PF00285">
    <property type="entry name" value="Citrate_synt"/>
    <property type="match status" value="1"/>
</dbReference>
<dbReference type="Gene3D" id="1.10.230.10">
    <property type="entry name" value="Cytochrome P450-Terp, domain 2"/>
    <property type="match status" value="1"/>
</dbReference>
<dbReference type="PANTHER" id="PTHR11739:SF4">
    <property type="entry name" value="CITRATE SYNTHASE, PEROXISOMAL"/>
    <property type="match status" value="1"/>
</dbReference>
<evidence type="ECO:0000256" key="4">
    <source>
        <dbReference type="ARBA" id="ARBA00022679"/>
    </source>
</evidence>
<dbReference type="Proteomes" id="UP001446205">
    <property type="component" value="Unassembled WGS sequence"/>
</dbReference>
<name>A0ABU9D8U4_9PROT</name>
<keyword evidence="3" id="KW-0816">Tricarboxylic acid cycle</keyword>
<protein>
    <recommendedName>
        <fullName evidence="6">Citrate synthase</fullName>
    </recommendedName>
</protein>
<keyword evidence="4 6" id="KW-0808">Transferase</keyword>
<sequence>MRDRLPEYLPGLEGVPATRSNISYIDGQAGLLEYRGYPIAQLAEHSTFEETALLLLDGELPQAAALEEFDQAMRSARRVKYNVREMMKFMPVTGHPMDMLQTAVASLGMFYPAYDLLSGGPRNDLDYVHKMSVRIIARMPTLVTMWEHIRCGNDPVPPRTDLTHAENFLYMLKGEQPDPLLARILDVCLILHAEHTINASTFAVLVAGSTLASPYGVIAGAVGTLSGPLHGGANEKVVEMLAEIGDAKHVGKVLDEKLARKEKIWGFGHREYKTKDPRATILQGLMQRLADQRGLRHSQLFETALALEKAAEQRLGAKGVFPNVDFYSGVLYYEMGIKPDLFTPIFAMARSAGWLAHWREQLGDNRIFRPTQVYTGEHGREYVPLGLREQGPEAV</sequence>
<dbReference type="NCBIfam" id="NF010639">
    <property type="entry name" value="PRK14036.1"/>
    <property type="match status" value="1"/>
</dbReference>
<dbReference type="RefSeq" id="WP_341370888.1">
    <property type="nucleotide sequence ID" value="NZ_JBBPCO010000007.1"/>
</dbReference>
<proteinExistence type="inferred from homology"/>
<comment type="pathway">
    <text evidence="1">Carbohydrate metabolism; tricarboxylic acid cycle; isocitrate from oxaloacetate: step 1/2.</text>
</comment>
<dbReference type="SUPFAM" id="SSF48256">
    <property type="entry name" value="Citrate synthase"/>
    <property type="match status" value="1"/>
</dbReference>
<organism evidence="7 8">
    <name type="scientific">Thermithiobacillus plumbiphilus</name>
    <dbReference type="NCBI Taxonomy" id="1729899"/>
    <lineage>
        <taxon>Bacteria</taxon>
        <taxon>Pseudomonadati</taxon>
        <taxon>Pseudomonadota</taxon>
        <taxon>Acidithiobacillia</taxon>
        <taxon>Acidithiobacillales</taxon>
        <taxon>Thermithiobacillaceae</taxon>
        <taxon>Thermithiobacillus</taxon>
    </lineage>
</organism>
<evidence type="ECO:0000256" key="6">
    <source>
        <dbReference type="PIRNR" id="PIRNR001369"/>
    </source>
</evidence>
<evidence type="ECO:0000313" key="8">
    <source>
        <dbReference type="Proteomes" id="UP001446205"/>
    </source>
</evidence>
<dbReference type="Gene3D" id="1.10.580.10">
    <property type="entry name" value="Citrate Synthase, domain 1"/>
    <property type="match status" value="1"/>
</dbReference>
<comment type="caution">
    <text evidence="7">The sequence shown here is derived from an EMBL/GenBank/DDBJ whole genome shotgun (WGS) entry which is preliminary data.</text>
</comment>
<dbReference type="PRINTS" id="PR00143">
    <property type="entry name" value="CITRTSNTHASE"/>
</dbReference>
<evidence type="ECO:0000256" key="5">
    <source>
        <dbReference type="ARBA" id="ARBA00049288"/>
    </source>
</evidence>
<dbReference type="InterPro" id="IPR036969">
    <property type="entry name" value="Citrate_synthase_sf"/>
</dbReference>
<dbReference type="InterPro" id="IPR011278">
    <property type="entry name" value="2-MeCitrate/Citrate_synth_II"/>
</dbReference>
<comment type="catalytic activity">
    <reaction evidence="5">
        <text>oxaloacetate + acetyl-CoA + H2O = citrate + CoA + H(+)</text>
        <dbReference type="Rhea" id="RHEA:16845"/>
        <dbReference type="ChEBI" id="CHEBI:15377"/>
        <dbReference type="ChEBI" id="CHEBI:15378"/>
        <dbReference type="ChEBI" id="CHEBI:16452"/>
        <dbReference type="ChEBI" id="CHEBI:16947"/>
        <dbReference type="ChEBI" id="CHEBI:57287"/>
        <dbReference type="ChEBI" id="CHEBI:57288"/>
        <dbReference type="EC" id="2.3.3.16"/>
    </reaction>
</comment>
<evidence type="ECO:0000256" key="1">
    <source>
        <dbReference type="ARBA" id="ARBA00004751"/>
    </source>
</evidence>
<dbReference type="InterPro" id="IPR016142">
    <property type="entry name" value="Citrate_synth-like_lrg_a-sub"/>
</dbReference>
<reference evidence="7 8" key="1">
    <citation type="submission" date="2024-04" db="EMBL/GenBank/DDBJ databases">
        <authorList>
            <person name="Abashina T."/>
            <person name="Shaikin A."/>
        </authorList>
    </citation>
    <scope>NUCLEOTIDE SEQUENCE [LARGE SCALE GENOMIC DNA]</scope>
    <source>
        <strain evidence="7 8">AAFK</strain>
    </source>
</reference>
<keyword evidence="8" id="KW-1185">Reference proteome</keyword>
<dbReference type="InterPro" id="IPR016143">
    <property type="entry name" value="Citrate_synth-like_sm_a-sub"/>
</dbReference>
<dbReference type="PIRSF" id="PIRSF001369">
    <property type="entry name" value="Citrate_synth"/>
    <property type="match status" value="1"/>
</dbReference>
<dbReference type="InterPro" id="IPR002020">
    <property type="entry name" value="Citrate_synthase"/>
</dbReference>
<gene>
    <name evidence="7" type="ORF">WOB96_08615</name>
</gene>
<evidence type="ECO:0000256" key="3">
    <source>
        <dbReference type="ARBA" id="ARBA00022532"/>
    </source>
</evidence>
<accession>A0ABU9D8U4</accession>
<evidence type="ECO:0000256" key="2">
    <source>
        <dbReference type="ARBA" id="ARBA00010566"/>
    </source>
</evidence>
<dbReference type="InterPro" id="IPR024176">
    <property type="entry name" value="Citrate_synthase_bac-typ"/>
</dbReference>
<dbReference type="EMBL" id="JBBPCO010000007">
    <property type="protein sequence ID" value="MEK8089831.1"/>
    <property type="molecule type" value="Genomic_DNA"/>
</dbReference>